<evidence type="ECO:0000313" key="5">
    <source>
        <dbReference type="EMBL" id="MFD1946170.1"/>
    </source>
</evidence>
<evidence type="ECO:0000256" key="3">
    <source>
        <dbReference type="SAM" id="SignalP"/>
    </source>
</evidence>
<dbReference type="Proteomes" id="UP001597351">
    <property type="component" value="Unassembled WGS sequence"/>
</dbReference>
<dbReference type="InterPro" id="IPR038507">
    <property type="entry name" value="YcnI-like_sf"/>
</dbReference>
<dbReference type="RefSeq" id="WP_343916078.1">
    <property type="nucleotide sequence ID" value="NZ_BAAAJT010000002.1"/>
</dbReference>
<feature type="signal peptide" evidence="3">
    <location>
        <begin position="1"/>
        <end position="28"/>
    </location>
</feature>
<keyword evidence="2" id="KW-0472">Membrane</keyword>
<feature type="transmembrane region" description="Helical" evidence="2">
    <location>
        <begin position="207"/>
        <end position="228"/>
    </location>
</feature>
<feature type="domain" description="YncI copper-binding" evidence="4">
    <location>
        <begin position="29"/>
        <end position="175"/>
    </location>
</feature>
<feature type="region of interest" description="Disordered" evidence="1">
    <location>
        <begin position="177"/>
        <end position="201"/>
    </location>
</feature>
<accession>A0ABW4THR7</accession>
<reference evidence="6" key="1">
    <citation type="journal article" date="2019" name="Int. J. Syst. Evol. Microbiol.">
        <title>The Global Catalogue of Microorganisms (GCM) 10K type strain sequencing project: providing services to taxonomists for standard genome sequencing and annotation.</title>
        <authorList>
            <consortium name="The Broad Institute Genomics Platform"/>
            <consortium name="The Broad Institute Genome Sequencing Center for Infectious Disease"/>
            <person name="Wu L."/>
            <person name="Ma J."/>
        </authorList>
    </citation>
    <scope>NUCLEOTIDE SEQUENCE [LARGE SCALE GENOMIC DNA]</scope>
    <source>
        <strain evidence="6">CGMCC 1.12477</strain>
    </source>
</reference>
<dbReference type="Pfam" id="PF07987">
    <property type="entry name" value="DUF1775"/>
    <property type="match status" value="1"/>
</dbReference>
<feature type="compositionally biased region" description="Acidic residues" evidence="1">
    <location>
        <begin position="190"/>
        <end position="200"/>
    </location>
</feature>
<keyword evidence="2" id="KW-0812">Transmembrane</keyword>
<dbReference type="CDD" id="cd08545">
    <property type="entry name" value="YcnI_like"/>
    <property type="match status" value="1"/>
</dbReference>
<keyword evidence="3" id="KW-0732">Signal</keyword>
<protein>
    <submittedName>
        <fullName evidence="5">YcnI family protein</fullName>
    </submittedName>
</protein>
<comment type="caution">
    <text evidence="5">The sequence shown here is derived from an EMBL/GenBank/DDBJ whole genome shotgun (WGS) entry which is preliminary data.</text>
</comment>
<evidence type="ECO:0000256" key="2">
    <source>
        <dbReference type="SAM" id="Phobius"/>
    </source>
</evidence>
<dbReference type="InterPro" id="IPR012533">
    <property type="entry name" value="YcnI-copper_dom"/>
</dbReference>
<organism evidence="5 6">
    <name type="scientific">Nocardioides aestuarii</name>
    <dbReference type="NCBI Taxonomy" id="252231"/>
    <lineage>
        <taxon>Bacteria</taxon>
        <taxon>Bacillati</taxon>
        <taxon>Actinomycetota</taxon>
        <taxon>Actinomycetes</taxon>
        <taxon>Propionibacteriales</taxon>
        <taxon>Nocardioidaceae</taxon>
        <taxon>Nocardioides</taxon>
    </lineage>
</organism>
<gene>
    <name evidence="5" type="ORF">ACFSDE_05160</name>
</gene>
<evidence type="ECO:0000313" key="6">
    <source>
        <dbReference type="Proteomes" id="UP001597351"/>
    </source>
</evidence>
<evidence type="ECO:0000256" key="1">
    <source>
        <dbReference type="SAM" id="MobiDB-lite"/>
    </source>
</evidence>
<name>A0ABW4THR7_9ACTN</name>
<sequence>MNTRTLTRLGAPTAALALVALAASPAAAHVTGTPTTTAAGAFTVVTFSVGHGCEGSPTTGIEIQVPEGVNAVTPTRNPLYELEKNIEQLDEPITDTHGNEVTERVASVTYTADTALPDGQRDTFELSFQIPEDAEGETLAFPTIQTCERGKTGWTQIPEDGQDAEELDTPAPSFVVTAAEGDGHGHGAEESSDEPTEATVEEPSTGMVGWAGLVLGGLGLVAGGTALARSRTRA</sequence>
<keyword evidence="2" id="KW-1133">Transmembrane helix</keyword>
<dbReference type="Gene3D" id="2.60.40.2230">
    <property type="entry name" value="Uncharacterised protein YcnI-like PF07987, DUF1775"/>
    <property type="match status" value="1"/>
</dbReference>
<feature type="chain" id="PRO_5045811889" evidence="3">
    <location>
        <begin position="29"/>
        <end position="234"/>
    </location>
</feature>
<proteinExistence type="predicted"/>
<keyword evidence="6" id="KW-1185">Reference proteome</keyword>
<dbReference type="EMBL" id="JBHUGD010000003">
    <property type="protein sequence ID" value="MFD1946170.1"/>
    <property type="molecule type" value="Genomic_DNA"/>
</dbReference>
<evidence type="ECO:0000259" key="4">
    <source>
        <dbReference type="Pfam" id="PF07987"/>
    </source>
</evidence>